<feature type="transmembrane region" description="Helical" evidence="6">
    <location>
        <begin position="123"/>
        <end position="142"/>
    </location>
</feature>
<name>A0A286XL00_CAVPO</name>
<dbReference type="AlphaFoldDB" id="A0A286XL00"/>
<dbReference type="PANTHER" id="PTHR23320">
    <property type="entry name" value="MEMBRANE-SPANNING 4-DOMAINS SUBFAMILY A MS4A -RELATED"/>
    <property type="match status" value="1"/>
</dbReference>
<dbReference type="FunCoup" id="A0A286XL00">
    <property type="interactions" value="101"/>
</dbReference>
<reference evidence="8" key="1">
    <citation type="journal article" date="2011" name="Nature">
        <title>A high-resolution map of human evolutionary constraint using 29 mammals.</title>
        <authorList>
            <person name="Lindblad-Toh K."/>
            <person name="Garber M."/>
            <person name="Zuk O."/>
            <person name="Lin M.F."/>
            <person name="Parker B.J."/>
            <person name="Washietl S."/>
            <person name="Kheradpour P."/>
            <person name="Ernst J."/>
            <person name="Jordan G."/>
            <person name="Mauceli E."/>
            <person name="Ward L.D."/>
            <person name="Lowe C.B."/>
            <person name="Holloway A.K."/>
            <person name="Clamp M."/>
            <person name="Gnerre S."/>
            <person name="Alfoldi J."/>
            <person name="Beal K."/>
            <person name="Chang J."/>
            <person name="Clawson H."/>
            <person name="Cuff J."/>
            <person name="Di Palma F."/>
            <person name="Fitzgerald S."/>
            <person name="Flicek P."/>
            <person name="Guttman M."/>
            <person name="Hubisz M.J."/>
            <person name="Jaffe D.B."/>
            <person name="Jungreis I."/>
            <person name="Kent W.J."/>
            <person name="Kostka D."/>
            <person name="Lara M."/>
            <person name="Martins A.L."/>
            <person name="Massingham T."/>
            <person name="Moltke I."/>
            <person name="Raney B.J."/>
            <person name="Rasmussen M.D."/>
            <person name="Robinson J."/>
            <person name="Stark A."/>
            <person name="Vilella A.J."/>
            <person name="Wen J."/>
            <person name="Xie X."/>
            <person name="Zody M.C."/>
            <person name="Baldwin J."/>
            <person name="Bloom T."/>
            <person name="Chin C.W."/>
            <person name="Heiman D."/>
            <person name="Nicol R."/>
            <person name="Nusbaum C."/>
            <person name="Young S."/>
            <person name="Wilkinson J."/>
            <person name="Worley K.C."/>
            <person name="Kovar C.L."/>
            <person name="Muzny D.M."/>
            <person name="Gibbs R.A."/>
            <person name="Cree A."/>
            <person name="Dihn H.H."/>
            <person name="Fowler G."/>
            <person name="Jhangiani S."/>
            <person name="Joshi V."/>
            <person name="Lee S."/>
            <person name="Lewis L.R."/>
            <person name="Nazareth L.V."/>
            <person name="Okwuonu G."/>
            <person name="Santibanez J."/>
            <person name="Warren W.C."/>
            <person name="Mardis E.R."/>
            <person name="Weinstock G.M."/>
            <person name="Wilson R.K."/>
            <person name="Delehaunty K."/>
            <person name="Dooling D."/>
            <person name="Fronik C."/>
            <person name="Fulton L."/>
            <person name="Fulton B."/>
            <person name="Graves T."/>
            <person name="Minx P."/>
            <person name="Sodergren E."/>
            <person name="Birney E."/>
            <person name="Margulies E.H."/>
            <person name="Herrero J."/>
            <person name="Green E.D."/>
            <person name="Haussler D."/>
            <person name="Siepel A."/>
            <person name="Goldman N."/>
            <person name="Pollard K.S."/>
            <person name="Pedersen J.S."/>
            <person name="Lander E.S."/>
            <person name="Kellis M."/>
        </authorList>
    </citation>
    <scope>NUCLEOTIDE SEQUENCE [LARGE SCALE GENOMIC DNA]</scope>
    <source>
        <strain evidence="8">2N</strain>
    </source>
</reference>
<dbReference type="GO" id="GO:0007166">
    <property type="term" value="P:cell surface receptor signaling pathway"/>
    <property type="evidence" value="ECO:0007669"/>
    <property type="project" value="TreeGrafter"/>
</dbReference>
<evidence type="ECO:0008006" key="9">
    <source>
        <dbReference type="Google" id="ProtNLM"/>
    </source>
</evidence>
<dbReference type="GeneID" id="100719485"/>
<dbReference type="PANTHER" id="PTHR23320:SF8">
    <property type="entry name" value="MEMBRANE-SPANNING 4-DOMAINS SUBFAMILY A MEMBER 7"/>
    <property type="match status" value="1"/>
</dbReference>
<evidence type="ECO:0000313" key="8">
    <source>
        <dbReference type="Proteomes" id="UP000005447"/>
    </source>
</evidence>
<gene>
    <name evidence="7" type="primary">Ms4a7</name>
</gene>
<dbReference type="GO" id="GO:0005886">
    <property type="term" value="C:plasma membrane"/>
    <property type="evidence" value="ECO:0007669"/>
    <property type="project" value="TreeGrafter"/>
</dbReference>
<dbReference type="EMBL" id="AAKN02045297">
    <property type="status" value="NOT_ANNOTATED_CDS"/>
    <property type="molecule type" value="Genomic_DNA"/>
</dbReference>
<evidence type="ECO:0000256" key="3">
    <source>
        <dbReference type="ARBA" id="ARBA00022692"/>
    </source>
</evidence>
<reference evidence="7" key="2">
    <citation type="submission" date="2025-08" db="UniProtKB">
        <authorList>
            <consortium name="Ensembl"/>
        </authorList>
    </citation>
    <scope>IDENTIFICATION</scope>
    <source>
        <strain evidence="7">2N</strain>
    </source>
</reference>
<comment type="subcellular location">
    <subcellularLocation>
        <location evidence="1">Membrane</location>
        <topology evidence="1">Multi-pass membrane protein</topology>
    </subcellularLocation>
</comment>
<feature type="transmembrane region" description="Helical" evidence="6">
    <location>
        <begin position="221"/>
        <end position="243"/>
    </location>
</feature>
<reference evidence="7" key="3">
    <citation type="submission" date="2025-09" db="UniProtKB">
        <authorList>
            <consortium name="Ensembl"/>
        </authorList>
    </citation>
    <scope>IDENTIFICATION</scope>
    <source>
        <strain evidence="7">2N</strain>
    </source>
</reference>
<dbReference type="RefSeq" id="XP_063084246.1">
    <property type="nucleotide sequence ID" value="XM_063228176.1"/>
</dbReference>
<dbReference type="InterPro" id="IPR007237">
    <property type="entry name" value="CD20-like"/>
</dbReference>
<protein>
    <recommendedName>
        <fullName evidence="9">Membrane spanning 4-domains A7</fullName>
    </recommendedName>
</protein>
<dbReference type="GO" id="GO:0005802">
    <property type="term" value="C:trans-Golgi network"/>
    <property type="evidence" value="ECO:0007669"/>
    <property type="project" value="TreeGrafter"/>
</dbReference>
<keyword evidence="3 6" id="KW-0812">Transmembrane</keyword>
<feature type="transmembrane region" description="Helical" evidence="6">
    <location>
        <begin position="154"/>
        <end position="176"/>
    </location>
</feature>
<dbReference type="VEuPathDB" id="HostDB:ENSCPOG00000001318"/>
<dbReference type="Proteomes" id="UP000005447">
    <property type="component" value="Unassembled WGS sequence"/>
</dbReference>
<keyword evidence="5 6" id="KW-0472">Membrane</keyword>
<evidence type="ECO:0000256" key="1">
    <source>
        <dbReference type="ARBA" id="ARBA00004141"/>
    </source>
</evidence>
<dbReference type="GeneTree" id="ENSGT00940000162779"/>
<evidence type="ECO:0000313" key="7">
    <source>
        <dbReference type="Ensembl" id="ENSCPOP00000026091.1"/>
    </source>
</evidence>
<evidence type="ECO:0000256" key="2">
    <source>
        <dbReference type="ARBA" id="ARBA00009565"/>
    </source>
</evidence>
<dbReference type="Pfam" id="PF04103">
    <property type="entry name" value="CD20"/>
    <property type="match status" value="1"/>
</dbReference>
<dbReference type="InParanoid" id="A0A286XL00"/>
<keyword evidence="4 6" id="KW-1133">Transmembrane helix</keyword>
<dbReference type="STRING" id="10141.ENSCPOP00000026091"/>
<dbReference type="Ensembl" id="ENSCPOT00000041226.1">
    <property type="protein sequence ID" value="ENSCPOP00000026091.1"/>
    <property type="gene ID" value="ENSCPOG00000001318.4"/>
</dbReference>
<dbReference type="InterPro" id="IPR030417">
    <property type="entry name" value="MS4A"/>
</dbReference>
<keyword evidence="8" id="KW-1185">Reference proteome</keyword>
<proteinExistence type="inferred from homology"/>
<dbReference type="Bgee" id="ENSCPOG00000001318">
    <property type="expression patterns" value="Expressed in uterine cervix and 4 other cell types or tissues"/>
</dbReference>
<sequence>MTAFCIALVCHQGPKGECFLSTLGPCNHVISPNIINIMPLHLKTQGAPAGFVPKDTLTLGEDDGCTNPKEHRPQEALKMEATILGVVQILCGLAVSAMGIILASAAFSSRRSPVVSSSVTSGFPLAGGLSFAISGSLSIISGKKSTKPLAQSSLVSSAVSSAAAGAGGILLTYSLVALGTAAPSPSPKQDCLSSVPNAEYYYSIYELKDCLLADFSLTGTLIVMLAFMGLELLMAAYTSVFWYRQICSAKPGVYFACFPSQDYIQGVKKSSKSWV</sequence>
<feature type="transmembrane region" description="Helical" evidence="6">
    <location>
        <begin position="81"/>
        <end position="103"/>
    </location>
</feature>
<evidence type="ECO:0000256" key="4">
    <source>
        <dbReference type="ARBA" id="ARBA00022989"/>
    </source>
</evidence>
<comment type="similarity">
    <text evidence="2">Belongs to the MS4A family.</text>
</comment>
<evidence type="ECO:0000256" key="5">
    <source>
        <dbReference type="ARBA" id="ARBA00023136"/>
    </source>
</evidence>
<dbReference type="CTD" id="58475"/>
<evidence type="ECO:0000256" key="6">
    <source>
        <dbReference type="SAM" id="Phobius"/>
    </source>
</evidence>
<organism evidence="7 8">
    <name type="scientific">Cavia porcellus</name>
    <name type="common">Guinea pig</name>
    <dbReference type="NCBI Taxonomy" id="10141"/>
    <lineage>
        <taxon>Eukaryota</taxon>
        <taxon>Metazoa</taxon>
        <taxon>Chordata</taxon>
        <taxon>Craniata</taxon>
        <taxon>Vertebrata</taxon>
        <taxon>Euteleostomi</taxon>
        <taxon>Mammalia</taxon>
        <taxon>Eutheria</taxon>
        <taxon>Euarchontoglires</taxon>
        <taxon>Glires</taxon>
        <taxon>Rodentia</taxon>
        <taxon>Hystricomorpha</taxon>
        <taxon>Caviidae</taxon>
        <taxon>Cavia</taxon>
    </lineage>
</organism>
<accession>A0A286XL00</accession>